<evidence type="ECO:0000313" key="4">
    <source>
        <dbReference type="Proteomes" id="UP000195521"/>
    </source>
</evidence>
<feature type="compositionally biased region" description="Basic residues" evidence="2">
    <location>
        <begin position="549"/>
        <end position="560"/>
    </location>
</feature>
<evidence type="ECO:0000256" key="1">
    <source>
        <dbReference type="SAM" id="Coils"/>
    </source>
</evidence>
<dbReference type="AlphaFoldDB" id="A0A1Y1JBQ5"/>
<keyword evidence="1" id="KW-0175">Coiled coil</keyword>
<protein>
    <submittedName>
        <fullName evidence="3">Uncharacterized protein</fullName>
    </submittedName>
</protein>
<feature type="region of interest" description="Disordered" evidence="2">
    <location>
        <begin position="1088"/>
        <end position="1120"/>
    </location>
</feature>
<organism evidence="3 4">
    <name type="scientific">Plasmodium gonderi</name>
    <dbReference type="NCBI Taxonomy" id="77519"/>
    <lineage>
        <taxon>Eukaryota</taxon>
        <taxon>Sar</taxon>
        <taxon>Alveolata</taxon>
        <taxon>Apicomplexa</taxon>
        <taxon>Aconoidasida</taxon>
        <taxon>Haemosporida</taxon>
        <taxon>Plasmodiidae</taxon>
        <taxon>Plasmodium</taxon>
        <taxon>Plasmodium (Plasmodium)</taxon>
    </lineage>
</organism>
<dbReference type="OMA" id="HIVVKIN"/>
<feature type="compositionally biased region" description="Basic and acidic residues" evidence="2">
    <location>
        <begin position="95"/>
        <end position="108"/>
    </location>
</feature>
<evidence type="ECO:0000256" key="2">
    <source>
        <dbReference type="SAM" id="MobiDB-lite"/>
    </source>
</evidence>
<reference evidence="4" key="1">
    <citation type="submission" date="2017-04" db="EMBL/GenBank/DDBJ databases">
        <title>Plasmodium gonderi genome.</title>
        <authorList>
            <person name="Arisue N."/>
            <person name="Honma H."/>
            <person name="Kawai S."/>
            <person name="Tougan T."/>
            <person name="Tanabe K."/>
            <person name="Horii T."/>
        </authorList>
    </citation>
    <scope>NUCLEOTIDE SEQUENCE [LARGE SCALE GENOMIC DNA]</scope>
    <source>
        <strain evidence="4">ATCC 30045</strain>
    </source>
</reference>
<evidence type="ECO:0000313" key="3">
    <source>
        <dbReference type="EMBL" id="GAW79961.1"/>
    </source>
</evidence>
<dbReference type="EMBL" id="BDQF01000007">
    <property type="protein sequence ID" value="GAW79961.1"/>
    <property type="molecule type" value="Genomic_DNA"/>
</dbReference>
<dbReference type="RefSeq" id="XP_028542550.1">
    <property type="nucleotide sequence ID" value="XM_028686749.1"/>
</dbReference>
<feature type="region of interest" description="Disordered" evidence="2">
    <location>
        <begin position="240"/>
        <end position="261"/>
    </location>
</feature>
<sequence length="1230" mass="142254">MIEANDETPLYFNRKTITETNVSSDMLKKWNDNQTNSRTSLKDIHLRKSMNKAYSSPVEFQKKNSISEQVEENKIQEGRRSTHLVNQTAVFLSDDQRKSVHTNEHEYDTPMGEKSSELDAAKNKRKNSNVYKSSTKEVYEKIPSNNILNKLTKTLLMGIQEKVQIGIKKRDNKEKHKGRVCSNSENRNQKLWSTKDQVRDTTQNGNISKKGSHEVIFQRIGKFERSRRGDKTDLAYNSASCQNSKDMAKTERKKEKKQEQGKEKTFYVYETEGYIPRACENTVFKGLEEQQRDEQQTKNKNVCFADERGNNNFDYVEVSQPEQLYIHHSFQSSPNPYYLQGTVNAIPSSNHQMMNDELEKSHDMAFNTGQGEVILYGATSPHVPVGHSSLSVDRSASISNLGNSAAYDMYGYQLGYTDYEGKSRYQSHGVGLNVHPSHGRQIAYPNYTNYNVREGSSVPRVAHVPKSALIRSKTIDFKNRVIDSENKICNMMDLPTLPTSSKKKFFCNRSLKNNEQKDLNQSKEYKTEILIYQNEHLKSYKKNSLEKGVKKKKKKKKKSRSPLIFTNKGTIFPSNTNVFIRTKSLQPFRSNKKNCSISPLKNISFGRQTSVPLSTQSRGLHTIPDYTQEISYTYPSKNKNMNGWDKGPQVIKSFTSTVPYGTHQNSVIIQQHKNLSDSNKIRFSDDSKSYLNKCSTEASSKTSDNGSTLNNHVKSLNAKIGRLNSRIRSINAEKWNLSELARMYKNECNRLREVIVKNKKVHYDPLNFRKINYEQMNAKLEEENEKLRNQMKVLGKAILSSYDINGIKKILARQIVNLNEENEKYRHEIKLLHKQKDVNREILFNLNRGDVSVDAIDSVFMQTKNVIIEGHQTMNVFYLNLKNLIEEFFQKIKFLIMEDDYSKNEKLMYVTSLEELVNENFEEIKHIVVKINELRKKMKDVKAHIFDTDRSNPNCSCKPSRIILEDDINHLEEELHNHSIMLKNLRKKNLSLCLNNLHCQFNHEKQKSDQIMGKDPLNLEDKDVNVNDNSDGSYHSKLHEKDVPMDLEFHKYPKFPELPKIVKGENHRFTQADCTEVAKRSKECNKEEKKNKINVKHHTKDISSNTSSSSCLSSSDESGSEMWENKNWLSEEEMERSKRKMIELLALLKGKHNEDLVENTKNYVNSFGEYKSNNKYNLQKIYDNLKAIRNTIKNTDDDTEKNILDLIESQANEIKILGNCVDNLKTTMAP</sequence>
<dbReference type="GeneID" id="39746673"/>
<feature type="coiled-coil region" evidence="1">
    <location>
        <begin position="766"/>
        <end position="835"/>
    </location>
</feature>
<feature type="compositionally biased region" description="Low complexity" evidence="2">
    <location>
        <begin position="1103"/>
        <end position="1117"/>
    </location>
</feature>
<proteinExistence type="predicted"/>
<name>A0A1Y1JBQ5_PLAGO</name>
<feature type="compositionally biased region" description="Basic and acidic residues" evidence="2">
    <location>
        <begin position="246"/>
        <end position="261"/>
    </location>
</feature>
<feature type="region of interest" description="Disordered" evidence="2">
    <location>
        <begin position="543"/>
        <end position="562"/>
    </location>
</feature>
<keyword evidence="4" id="KW-1185">Reference proteome</keyword>
<accession>A0A1Y1JBQ5</accession>
<dbReference type="Proteomes" id="UP000195521">
    <property type="component" value="Unassembled WGS sequence"/>
</dbReference>
<feature type="region of interest" description="Disordered" evidence="2">
    <location>
        <begin position="95"/>
        <end position="129"/>
    </location>
</feature>
<gene>
    <name evidence="3" type="ORF">PGO_061050</name>
</gene>
<comment type="caution">
    <text evidence="3">The sequence shown here is derived from an EMBL/GenBank/DDBJ whole genome shotgun (WGS) entry which is preliminary data.</text>
</comment>
<dbReference type="OrthoDB" id="378004at2759"/>